<dbReference type="EMBL" id="AAVP02000001">
    <property type="protein sequence ID" value="EDK25243.1"/>
    <property type="molecule type" value="Genomic_DNA"/>
</dbReference>
<dbReference type="HOGENOM" id="CLU_2619887_0_0_9"/>
<reference evidence="1 2" key="2">
    <citation type="submission" date="2007-04" db="EMBL/GenBank/DDBJ databases">
        <title>Draft genome sequence of Ruminococcus torques (ATCC 27756).</title>
        <authorList>
            <person name="Sudarsanam P."/>
            <person name="Ley R."/>
            <person name="Guruge J."/>
            <person name="Turnbaugh P.J."/>
            <person name="Mahowald M."/>
            <person name="Liep D."/>
            <person name="Gordon J."/>
        </authorList>
    </citation>
    <scope>NUCLEOTIDE SEQUENCE [LARGE SCALE GENOMIC DNA]</scope>
    <source>
        <strain evidence="1 2">ATCC 27756</strain>
    </source>
</reference>
<comment type="caution">
    <text evidence="1">The sequence shown here is derived from an EMBL/GenBank/DDBJ whole genome shotgun (WGS) entry which is preliminary data.</text>
</comment>
<name>A5KIU0_9FIRM</name>
<organism evidence="1 2">
    <name type="scientific">[Ruminococcus] torques ATCC 27756</name>
    <dbReference type="NCBI Taxonomy" id="411460"/>
    <lineage>
        <taxon>Bacteria</taxon>
        <taxon>Bacillati</taxon>
        <taxon>Bacillota</taxon>
        <taxon>Clostridia</taxon>
        <taxon>Lachnospirales</taxon>
        <taxon>Lachnospiraceae</taxon>
        <taxon>Mediterraneibacter</taxon>
    </lineage>
</organism>
<dbReference type="Proteomes" id="UP000003577">
    <property type="component" value="Unassembled WGS sequence"/>
</dbReference>
<proteinExistence type="predicted"/>
<protein>
    <submittedName>
        <fullName evidence="1">Uncharacterized protein</fullName>
    </submittedName>
</protein>
<accession>A5KIU0</accession>
<sequence>MQPMPLCDVKQNRPADRIEGLFPIVVPAFWLVRVRERDAQFLQRLLLLGTQFPVAVLTVEHMALMDVGRPLVQMERPI</sequence>
<dbReference type="PaxDb" id="411460-RUMTOR_00136"/>
<reference evidence="1 2" key="1">
    <citation type="submission" date="2007-03" db="EMBL/GenBank/DDBJ databases">
        <authorList>
            <person name="Fulton L."/>
            <person name="Clifton S."/>
            <person name="Fulton B."/>
            <person name="Xu J."/>
            <person name="Minx P."/>
            <person name="Pepin K.H."/>
            <person name="Johnson M."/>
            <person name="Thiruvilangam P."/>
            <person name="Bhonagiri V."/>
            <person name="Nash W.E."/>
            <person name="Mardis E.R."/>
            <person name="Wilson R.K."/>
        </authorList>
    </citation>
    <scope>NUCLEOTIDE SEQUENCE [LARGE SCALE GENOMIC DNA]</scope>
    <source>
        <strain evidence="1 2">ATCC 27756</strain>
    </source>
</reference>
<evidence type="ECO:0000313" key="1">
    <source>
        <dbReference type="EMBL" id="EDK25243.1"/>
    </source>
</evidence>
<gene>
    <name evidence="1" type="ORF">RUMTOR_00136</name>
</gene>
<evidence type="ECO:0000313" key="2">
    <source>
        <dbReference type="Proteomes" id="UP000003577"/>
    </source>
</evidence>
<dbReference type="AlphaFoldDB" id="A5KIU0"/>